<sequence>MKRESGRIRPIRREDIQGMHVWELDEEIAMASGITKPRSLEVFQTMYEKYFLNVNQSLQLYSIVLDGRVIGRAELGLIDRENGQAAFGIVIGERSSWGKGYGKEAILELLDVAFNALHLHKIYCEVYTFNERSLNMMQSLGFHKDGILREHEFFRDAYHDLAVFSMLETEFRTTFEKNSK</sequence>
<comment type="caution">
    <text evidence="2">The sequence shown here is derived from an EMBL/GenBank/DDBJ whole genome shotgun (WGS) entry which is preliminary data.</text>
</comment>
<name>A0A841YY63_9LIST</name>
<dbReference type="Proteomes" id="UP000569903">
    <property type="component" value="Unassembled WGS sequence"/>
</dbReference>
<dbReference type="GO" id="GO:0016747">
    <property type="term" value="F:acyltransferase activity, transferring groups other than amino-acyl groups"/>
    <property type="evidence" value="ECO:0007669"/>
    <property type="project" value="InterPro"/>
</dbReference>
<dbReference type="Gene3D" id="3.40.630.30">
    <property type="match status" value="1"/>
</dbReference>
<dbReference type="Pfam" id="PF13302">
    <property type="entry name" value="Acetyltransf_3"/>
    <property type="match status" value="1"/>
</dbReference>
<protein>
    <submittedName>
        <fullName evidence="2">GNAT family N-acetyltransferase</fullName>
    </submittedName>
</protein>
<dbReference type="AlphaFoldDB" id="A0A841YY63"/>
<dbReference type="EMBL" id="JAARQN010000004">
    <property type="protein sequence ID" value="MBC1457506.1"/>
    <property type="molecule type" value="Genomic_DNA"/>
</dbReference>
<dbReference type="SUPFAM" id="SSF55729">
    <property type="entry name" value="Acyl-CoA N-acyltransferases (Nat)"/>
    <property type="match status" value="1"/>
</dbReference>
<accession>A0A841YY63</accession>
<reference evidence="2 3" key="1">
    <citation type="submission" date="2020-03" db="EMBL/GenBank/DDBJ databases">
        <title>Soil Listeria distribution.</title>
        <authorList>
            <person name="Liao J."/>
            <person name="Wiedmann M."/>
        </authorList>
    </citation>
    <scope>NUCLEOTIDE SEQUENCE [LARGE SCALE GENOMIC DNA]</scope>
    <source>
        <strain evidence="2 3">FSL L7-1614</strain>
    </source>
</reference>
<organism evidence="2 3">
    <name type="scientific">Listeria newyorkensis</name>
    <dbReference type="NCBI Taxonomy" id="1497681"/>
    <lineage>
        <taxon>Bacteria</taxon>
        <taxon>Bacillati</taxon>
        <taxon>Bacillota</taxon>
        <taxon>Bacilli</taxon>
        <taxon>Bacillales</taxon>
        <taxon>Listeriaceae</taxon>
        <taxon>Listeria</taxon>
    </lineage>
</organism>
<dbReference type="InterPro" id="IPR000182">
    <property type="entry name" value="GNAT_dom"/>
</dbReference>
<dbReference type="PANTHER" id="PTHR43415:SF3">
    <property type="entry name" value="GNAT-FAMILY ACETYLTRANSFERASE"/>
    <property type="match status" value="1"/>
</dbReference>
<proteinExistence type="predicted"/>
<dbReference type="RefSeq" id="WP_185388809.1">
    <property type="nucleotide sequence ID" value="NZ_JAARQN010000004.1"/>
</dbReference>
<evidence type="ECO:0000313" key="2">
    <source>
        <dbReference type="EMBL" id="MBC1457506.1"/>
    </source>
</evidence>
<feature type="domain" description="N-acetyltransferase" evidence="1">
    <location>
        <begin position="6"/>
        <end position="170"/>
    </location>
</feature>
<dbReference type="InterPro" id="IPR016181">
    <property type="entry name" value="Acyl_CoA_acyltransferase"/>
</dbReference>
<dbReference type="PANTHER" id="PTHR43415">
    <property type="entry name" value="SPERMIDINE N(1)-ACETYLTRANSFERASE"/>
    <property type="match status" value="1"/>
</dbReference>
<dbReference type="PROSITE" id="PS51186">
    <property type="entry name" value="GNAT"/>
    <property type="match status" value="1"/>
</dbReference>
<evidence type="ECO:0000259" key="1">
    <source>
        <dbReference type="PROSITE" id="PS51186"/>
    </source>
</evidence>
<evidence type="ECO:0000313" key="3">
    <source>
        <dbReference type="Proteomes" id="UP000569903"/>
    </source>
</evidence>
<keyword evidence="2" id="KW-0808">Transferase</keyword>
<gene>
    <name evidence="2" type="ORF">HB850_07035</name>
</gene>